<sequence>MAEDTRLKVLNDSLRAVQEAQIQHKKEFEGLHSTVLGQQKLFQEVLHRLSSLGTQLDDFKANLGKTRPTASDLSSQVSRANNTPTLRHKPAPVEISRFSGSNPEAWTFQLVDWPYLAEILVKRFRENDFEAPEGRLAKLRQHTTVTEYQAGFEAISNETMALLTQFLLHCFISGLLLDIKTTVLVHRPTTLEDAITLAHLHEQCITLEKGFVRPSLGRSPPLLPPLSPPPSSVGSTPTSPTTLPGKQPVKRLSYAEAQQRRVKGLCFYCDENDSALAEGLQVQEVQSQSAISYHALTGSISPTTLRFTGHVHGTPVQVLVDGGSTHNFVQARVPYIFSVSRKRRTLVM</sequence>
<proteinExistence type="predicted"/>
<dbReference type="STRING" id="22663.A0A2I0I0V6"/>
<organism evidence="2 3">
    <name type="scientific">Punica granatum</name>
    <name type="common">Pomegranate</name>
    <dbReference type="NCBI Taxonomy" id="22663"/>
    <lineage>
        <taxon>Eukaryota</taxon>
        <taxon>Viridiplantae</taxon>
        <taxon>Streptophyta</taxon>
        <taxon>Embryophyta</taxon>
        <taxon>Tracheophyta</taxon>
        <taxon>Spermatophyta</taxon>
        <taxon>Magnoliopsida</taxon>
        <taxon>eudicotyledons</taxon>
        <taxon>Gunneridae</taxon>
        <taxon>Pentapetalae</taxon>
        <taxon>rosids</taxon>
        <taxon>malvids</taxon>
        <taxon>Myrtales</taxon>
        <taxon>Lythraceae</taxon>
        <taxon>Punica</taxon>
    </lineage>
</organism>
<comment type="caution">
    <text evidence="2">The sequence shown here is derived from an EMBL/GenBank/DDBJ whole genome shotgun (WGS) entry which is preliminary data.</text>
</comment>
<dbReference type="AlphaFoldDB" id="A0A2I0I0V6"/>
<dbReference type="EMBL" id="PGOL01004346">
    <property type="protein sequence ID" value="PKI37595.1"/>
    <property type="molecule type" value="Genomic_DNA"/>
</dbReference>
<feature type="compositionally biased region" description="Low complexity" evidence="1">
    <location>
        <begin position="232"/>
        <end position="244"/>
    </location>
</feature>
<keyword evidence="3" id="KW-1185">Reference proteome</keyword>
<reference evidence="2 3" key="1">
    <citation type="submission" date="2017-11" db="EMBL/GenBank/DDBJ databases">
        <title>De-novo sequencing of pomegranate (Punica granatum L.) genome.</title>
        <authorList>
            <person name="Akparov Z."/>
            <person name="Amiraslanov A."/>
            <person name="Hajiyeva S."/>
            <person name="Abbasov M."/>
            <person name="Kaur K."/>
            <person name="Hamwieh A."/>
            <person name="Solovyev V."/>
            <person name="Salamov A."/>
            <person name="Braich B."/>
            <person name="Kosarev P."/>
            <person name="Mahmoud A."/>
            <person name="Hajiyev E."/>
            <person name="Babayeva S."/>
            <person name="Izzatullayeva V."/>
            <person name="Mammadov A."/>
            <person name="Mammadov A."/>
            <person name="Sharifova S."/>
            <person name="Ojaghi J."/>
            <person name="Eynullazada K."/>
            <person name="Bayramov B."/>
            <person name="Abdulazimova A."/>
            <person name="Shahmuradov I."/>
        </authorList>
    </citation>
    <scope>NUCLEOTIDE SEQUENCE [LARGE SCALE GENOMIC DNA]</scope>
    <source>
        <strain evidence="3">cv. AG2017</strain>
        <tissue evidence="2">Leaf</tissue>
    </source>
</reference>
<evidence type="ECO:0000313" key="2">
    <source>
        <dbReference type="EMBL" id="PKI37595.1"/>
    </source>
</evidence>
<name>A0A2I0I0V6_PUNGR</name>
<feature type="region of interest" description="Disordered" evidence="1">
    <location>
        <begin position="218"/>
        <end position="247"/>
    </location>
</feature>
<protein>
    <recommendedName>
        <fullName evidence="4">Retrotransposon gag domain-containing protein</fullName>
    </recommendedName>
</protein>
<dbReference type="Proteomes" id="UP000233551">
    <property type="component" value="Unassembled WGS sequence"/>
</dbReference>
<accession>A0A2I0I0V6</accession>
<gene>
    <name evidence="2" type="ORF">CRG98_042019</name>
</gene>
<evidence type="ECO:0000256" key="1">
    <source>
        <dbReference type="SAM" id="MobiDB-lite"/>
    </source>
</evidence>
<evidence type="ECO:0008006" key="4">
    <source>
        <dbReference type="Google" id="ProtNLM"/>
    </source>
</evidence>
<feature type="compositionally biased region" description="Polar residues" evidence="1">
    <location>
        <begin position="68"/>
        <end position="85"/>
    </location>
</feature>
<feature type="region of interest" description="Disordered" evidence="1">
    <location>
        <begin position="67"/>
        <end position="88"/>
    </location>
</feature>
<feature type="compositionally biased region" description="Pro residues" evidence="1">
    <location>
        <begin position="221"/>
        <end position="231"/>
    </location>
</feature>
<evidence type="ECO:0000313" key="3">
    <source>
        <dbReference type="Proteomes" id="UP000233551"/>
    </source>
</evidence>